<reference evidence="1" key="1">
    <citation type="submission" date="2023-10" db="EMBL/GenBank/DDBJ databases">
        <title>Draft Genome Sequence of a Shiga toxin-producing Escherichia coli strain from deer meat showing an IS-element integration in the B-subunit of the Shiga toxin Stx2b gene.</title>
        <authorList>
            <person name="Projahn M."/>
            <person name="Borowiak M."/>
        </authorList>
    </citation>
    <scope>NUCLEOTIDE SEQUENCE</scope>
    <source>
        <strain evidence="1">BfR-EC-18960</strain>
    </source>
</reference>
<evidence type="ECO:0000313" key="2">
    <source>
        <dbReference type="Proteomes" id="UP001271591"/>
    </source>
</evidence>
<dbReference type="EMBL" id="JAWPMK010000001">
    <property type="protein sequence ID" value="MDW9349246.1"/>
    <property type="molecule type" value="Genomic_DNA"/>
</dbReference>
<gene>
    <name evidence="1" type="ORF">R8G00_06270</name>
</gene>
<protein>
    <submittedName>
        <fullName evidence="1">Uncharacterized protein</fullName>
    </submittedName>
</protein>
<sequence>MIDYNPAKKEIIAAKKCLEQMKSSTNHDDFEMHWRECLGHIEKSFSKLLCATKPVSGKFSSHFNQKFMLRKTDKTLAYLHQARNADHHSTMEISKLEPPYTTLGAFPGARSHYIKELIIDSTGKIAKYEGDPMIVEFHPATTMPITVRNQGKDYPPPTEHLGEKLVDIHPSVLAYLGIQFYEKWIDESRAMFR</sequence>
<comment type="caution">
    <text evidence="1">The sequence shown here is derived from an EMBL/GenBank/DDBJ whole genome shotgun (WGS) entry which is preliminary data.</text>
</comment>
<dbReference type="RefSeq" id="WP_001561763.1">
    <property type="nucleotide sequence ID" value="NZ_BFKA01000121.1"/>
</dbReference>
<dbReference type="AlphaFoldDB" id="A0AAP6E786"/>
<organism evidence="1 2">
    <name type="scientific">Escherichia coli</name>
    <dbReference type="NCBI Taxonomy" id="562"/>
    <lineage>
        <taxon>Bacteria</taxon>
        <taxon>Pseudomonadati</taxon>
        <taxon>Pseudomonadota</taxon>
        <taxon>Gammaproteobacteria</taxon>
        <taxon>Enterobacterales</taxon>
        <taxon>Enterobacteriaceae</taxon>
        <taxon>Escherichia</taxon>
    </lineage>
</organism>
<proteinExistence type="predicted"/>
<accession>A0AAP6E786</accession>
<name>A0AAP6E786_ECOLX</name>
<dbReference type="Proteomes" id="UP001271591">
    <property type="component" value="Unassembled WGS sequence"/>
</dbReference>
<evidence type="ECO:0000313" key="1">
    <source>
        <dbReference type="EMBL" id="MDW9349246.1"/>
    </source>
</evidence>